<keyword evidence="2" id="KW-1185">Reference proteome</keyword>
<name>A0ABX1PTX0_9RHOO</name>
<dbReference type="Proteomes" id="UP000615989">
    <property type="component" value="Unassembled WGS sequence"/>
</dbReference>
<sequence length="33" mass="3894">MTKPGRGRQPSSWFRLPLASCNRCWHVQPRRLA</sequence>
<evidence type="ECO:0000313" key="1">
    <source>
        <dbReference type="EMBL" id="NMG26732.1"/>
    </source>
</evidence>
<organism evidence="1 2">
    <name type="scientific">Aromatoleum anaerobium</name>
    <dbReference type="NCBI Taxonomy" id="182180"/>
    <lineage>
        <taxon>Bacteria</taxon>
        <taxon>Pseudomonadati</taxon>
        <taxon>Pseudomonadota</taxon>
        <taxon>Betaproteobacteria</taxon>
        <taxon>Rhodocyclales</taxon>
        <taxon>Rhodocyclaceae</taxon>
        <taxon>Aromatoleum</taxon>
    </lineage>
</organism>
<dbReference type="EMBL" id="WTVG01000087">
    <property type="protein sequence ID" value="NMG26732.1"/>
    <property type="molecule type" value="Genomic_DNA"/>
</dbReference>
<accession>A0ABX1PTX0</accession>
<gene>
    <name evidence="1" type="ORF">GO606_18850</name>
</gene>
<evidence type="ECO:0000313" key="2">
    <source>
        <dbReference type="Proteomes" id="UP000615989"/>
    </source>
</evidence>
<proteinExistence type="predicted"/>
<reference evidence="1" key="1">
    <citation type="submission" date="2019-12" db="EMBL/GenBank/DDBJ databases">
        <title>Comparative genomics gives insights into the taxonomy of the Azoarcus-Aromatoleum group and reveals separate origins of nif in the plant-associated Azoarcus and non-plant-associated Aromatoleum sub-groups.</title>
        <authorList>
            <person name="Lafos M."/>
            <person name="Maluk M."/>
            <person name="Batista M."/>
            <person name="Junghare M."/>
            <person name="Carmona M."/>
            <person name="Faoro H."/>
            <person name="Cruz L.M."/>
            <person name="Battistoni F."/>
            <person name="De Souza E."/>
            <person name="Pedrosa F."/>
            <person name="Chen W.-M."/>
            <person name="Poole P.S."/>
            <person name="Dixon R.A."/>
            <person name="James E.K."/>
        </authorList>
    </citation>
    <scope>NUCLEOTIDE SEQUENCE</scope>
    <source>
        <strain evidence="1">LuFRes1</strain>
    </source>
</reference>
<protein>
    <submittedName>
        <fullName evidence="1">Uncharacterized protein</fullName>
    </submittedName>
</protein>
<comment type="caution">
    <text evidence="1">The sequence shown here is derived from an EMBL/GenBank/DDBJ whole genome shotgun (WGS) entry which is preliminary data.</text>
</comment>